<dbReference type="Proteomes" id="UP000002051">
    <property type="component" value="Chromosome 3"/>
</dbReference>
<proteinExistence type="predicted"/>
<accession>G7J9F7</accession>
<reference evidence="1 3" key="1">
    <citation type="journal article" date="2011" name="Nature">
        <title>The Medicago genome provides insight into the evolution of rhizobial symbioses.</title>
        <authorList>
            <person name="Young N.D."/>
            <person name="Debelle F."/>
            <person name="Oldroyd G.E."/>
            <person name="Geurts R."/>
            <person name="Cannon S.B."/>
            <person name="Udvardi M.K."/>
            <person name="Benedito V.A."/>
            <person name="Mayer K.F."/>
            <person name="Gouzy J."/>
            <person name="Schoof H."/>
            <person name="Van de Peer Y."/>
            <person name="Proost S."/>
            <person name="Cook D.R."/>
            <person name="Meyers B.C."/>
            <person name="Spannagl M."/>
            <person name="Cheung F."/>
            <person name="De Mita S."/>
            <person name="Krishnakumar V."/>
            <person name="Gundlach H."/>
            <person name="Zhou S."/>
            <person name="Mudge J."/>
            <person name="Bharti A.K."/>
            <person name="Murray J.D."/>
            <person name="Naoumkina M.A."/>
            <person name="Rosen B."/>
            <person name="Silverstein K.A."/>
            <person name="Tang H."/>
            <person name="Rombauts S."/>
            <person name="Zhao P.X."/>
            <person name="Zhou P."/>
            <person name="Barbe V."/>
            <person name="Bardou P."/>
            <person name="Bechner M."/>
            <person name="Bellec A."/>
            <person name="Berger A."/>
            <person name="Berges H."/>
            <person name="Bidwell S."/>
            <person name="Bisseling T."/>
            <person name="Choisne N."/>
            <person name="Couloux A."/>
            <person name="Denny R."/>
            <person name="Deshpande S."/>
            <person name="Dai X."/>
            <person name="Doyle J.J."/>
            <person name="Dudez A.M."/>
            <person name="Farmer A.D."/>
            <person name="Fouteau S."/>
            <person name="Franken C."/>
            <person name="Gibelin C."/>
            <person name="Gish J."/>
            <person name="Goldstein S."/>
            <person name="Gonzalez A.J."/>
            <person name="Green P.J."/>
            <person name="Hallab A."/>
            <person name="Hartog M."/>
            <person name="Hua A."/>
            <person name="Humphray S.J."/>
            <person name="Jeong D.H."/>
            <person name="Jing Y."/>
            <person name="Jocker A."/>
            <person name="Kenton S.M."/>
            <person name="Kim D.J."/>
            <person name="Klee K."/>
            <person name="Lai H."/>
            <person name="Lang C."/>
            <person name="Lin S."/>
            <person name="Macmil S.L."/>
            <person name="Magdelenat G."/>
            <person name="Matthews L."/>
            <person name="McCorrison J."/>
            <person name="Monaghan E.L."/>
            <person name="Mun J.H."/>
            <person name="Najar F.Z."/>
            <person name="Nicholson C."/>
            <person name="Noirot C."/>
            <person name="O'Bleness M."/>
            <person name="Paule C.R."/>
            <person name="Poulain J."/>
            <person name="Prion F."/>
            <person name="Qin B."/>
            <person name="Qu C."/>
            <person name="Retzel E.F."/>
            <person name="Riddle C."/>
            <person name="Sallet E."/>
            <person name="Samain S."/>
            <person name="Samson N."/>
            <person name="Sanders I."/>
            <person name="Saurat O."/>
            <person name="Scarpelli C."/>
            <person name="Schiex T."/>
            <person name="Segurens B."/>
            <person name="Severin A.J."/>
            <person name="Sherrier D.J."/>
            <person name="Shi R."/>
            <person name="Sims S."/>
            <person name="Singer S.R."/>
            <person name="Sinharoy S."/>
            <person name="Sterck L."/>
            <person name="Viollet A."/>
            <person name="Wang B.B."/>
            <person name="Wang K."/>
            <person name="Wang M."/>
            <person name="Wang X."/>
            <person name="Warfsmann J."/>
            <person name="Weissenbach J."/>
            <person name="White D.D."/>
            <person name="White J.D."/>
            <person name="Wiley G.B."/>
            <person name="Wincker P."/>
            <person name="Xing Y."/>
            <person name="Yang L."/>
            <person name="Yao Z."/>
            <person name="Ying F."/>
            <person name="Zhai J."/>
            <person name="Zhou L."/>
            <person name="Zuber A."/>
            <person name="Denarie J."/>
            <person name="Dixon R.A."/>
            <person name="May G.D."/>
            <person name="Schwartz D.C."/>
            <person name="Rogers J."/>
            <person name="Quetier F."/>
            <person name="Town C.D."/>
            <person name="Roe B.A."/>
        </authorList>
    </citation>
    <scope>NUCLEOTIDE SEQUENCE [LARGE SCALE GENOMIC DNA]</scope>
    <source>
        <strain evidence="1">A17</strain>
        <strain evidence="2 3">cv. Jemalong A17</strain>
    </source>
</reference>
<keyword evidence="3" id="KW-1185">Reference proteome</keyword>
<organism evidence="1 3">
    <name type="scientific">Medicago truncatula</name>
    <name type="common">Barrel medic</name>
    <name type="synonym">Medicago tribuloides</name>
    <dbReference type="NCBI Taxonomy" id="3880"/>
    <lineage>
        <taxon>Eukaryota</taxon>
        <taxon>Viridiplantae</taxon>
        <taxon>Streptophyta</taxon>
        <taxon>Embryophyta</taxon>
        <taxon>Tracheophyta</taxon>
        <taxon>Spermatophyta</taxon>
        <taxon>Magnoliopsida</taxon>
        <taxon>eudicotyledons</taxon>
        <taxon>Gunneridae</taxon>
        <taxon>Pentapetalae</taxon>
        <taxon>rosids</taxon>
        <taxon>fabids</taxon>
        <taxon>Fabales</taxon>
        <taxon>Fabaceae</taxon>
        <taxon>Papilionoideae</taxon>
        <taxon>50 kb inversion clade</taxon>
        <taxon>NPAAA clade</taxon>
        <taxon>Hologalegina</taxon>
        <taxon>IRL clade</taxon>
        <taxon>Trifolieae</taxon>
        <taxon>Medicago</taxon>
    </lineage>
</organism>
<dbReference type="EMBL" id="CM001219">
    <property type="protein sequence ID" value="AES70992.1"/>
    <property type="molecule type" value="Genomic_DNA"/>
</dbReference>
<reference evidence="1 3" key="2">
    <citation type="journal article" date="2014" name="BMC Genomics">
        <title>An improved genome release (version Mt4.0) for the model legume Medicago truncatula.</title>
        <authorList>
            <person name="Tang H."/>
            <person name="Krishnakumar V."/>
            <person name="Bidwell S."/>
            <person name="Rosen B."/>
            <person name="Chan A."/>
            <person name="Zhou S."/>
            <person name="Gentzbittel L."/>
            <person name="Childs K.L."/>
            <person name="Yandell M."/>
            <person name="Gundlach H."/>
            <person name="Mayer K.F."/>
            <person name="Schwartz D.C."/>
            <person name="Town C.D."/>
        </authorList>
    </citation>
    <scope>GENOME REANNOTATION</scope>
    <source>
        <strain evidence="2 3">cv. Jemalong A17</strain>
    </source>
</reference>
<gene>
    <name evidence="1" type="ordered locus">MTR_3g067260</name>
</gene>
<name>G7J9F7_MEDTR</name>
<evidence type="ECO:0000313" key="3">
    <source>
        <dbReference type="Proteomes" id="UP000002051"/>
    </source>
</evidence>
<evidence type="ECO:0000313" key="2">
    <source>
        <dbReference type="EnsemblPlants" id="AES70992"/>
    </source>
</evidence>
<protein>
    <submittedName>
        <fullName evidence="1 2">Uncharacterized protein</fullName>
    </submittedName>
</protein>
<evidence type="ECO:0000313" key="1">
    <source>
        <dbReference type="EMBL" id="AES70992.1"/>
    </source>
</evidence>
<sequence>MTMLCWMCGTIRRDMIRNANIRVGVALILELENMLENRLRWFGHVEKKTYRLCSNESRSYKG</sequence>
<dbReference type="AlphaFoldDB" id="G7J9F7"/>
<dbReference type="OMA" id="MCGTIRR"/>
<dbReference type="EnsemblPlants" id="AES70992">
    <property type="protein sequence ID" value="AES70992"/>
    <property type="gene ID" value="MTR_3g067260"/>
</dbReference>
<dbReference type="HOGENOM" id="CLU_199335_1_0_1"/>
<reference evidence="2" key="3">
    <citation type="submission" date="2015-04" db="UniProtKB">
        <authorList>
            <consortium name="EnsemblPlants"/>
        </authorList>
    </citation>
    <scope>IDENTIFICATION</scope>
    <source>
        <strain evidence="2">cv. Jemalong A17</strain>
    </source>
</reference>
<dbReference type="PaxDb" id="3880-AES70992"/>